<evidence type="ECO:0000313" key="1">
    <source>
        <dbReference type="EMBL" id="KAK3237956.1"/>
    </source>
</evidence>
<gene>
    <name evidence="1" type="ORF">CYMTET_51998</name>
</gene>
<reference evidence="1 2" key="1">
    <citation type="journal article" date="2015" name="Genome Biol. Evol.">
        <title>Comparative Genomics of a Bacterivorous Green Alga Reveals Evolutionary Causalities and Consequences of Phago-Mixotrophic Mode of Nutrition.</title>
        <authorList>
            <person name="Burns J.A."/>
            <person name="Paasch A."/>
            <person name="Narechania A."/>
            <person name="Kim E."/>
        </authorList>
    </citation>
    <scope>NUCLEOTIDE SEQUENCE [LARGE SCALE GENOMIC DNA]</scope>
    <source>
        <strain evidence="1 2">PLY_AMNH</strain>
    </source>
</reference>
<proteinExistence type="predicted"/>
<sequence length="148" mass="16189">MEPLNQHVMGMVEFIQTGIDLGGPRAACILKNVVHLQNLLLKQHHKAEDSMAAQIKKLGAGAMISPVIRGLADSPNEVRQVIESMLIQFSRILPKDHMLFLEDGAEGRDRKGGGGLELSVDSTLFTADEAPMAPSERVIEGGQIRYQF</sequence>
<dbReference type="Proteomes" id="UP001190700">
    <property type="component" value="Unassembled WGS sequence"/>
</dbReference>
<dbReference type="EMBL" id="LGRX02034385">
    <property type="protein sequence ID" value="KAK3237956.1"/>
    <property type="molecule type" value="Genomic_DNA"/>
</dbReference>
<accession>A0AAE0BJW7</accession>
<evidence type="ECO:0000313" key="2">
    <source>
        <dbReference type="Proteomes" id="UP001190700"/>
    </source>
</evidence>
<keyword evidence="2" id="KW-1185">Reference proteome</keyword>
<organism evidence="1 2">
    <name type="scientific">Cymbomonas tetramitiformis</name>
    <dbReference type="NCBI Taxonomy" id="36881"/>
    <lineage>
        <taxon>Eukaryota</taxon>
        <taxon>Viridiplantae</taxon>
        <taxon>Chlorophyta</taxon>
        <taxon>Pyramimonadophyceae</taxon>
        <taxon>Pyramimonadales</taxon>
        <taxon>Pyramimonadaceae</taxon>
        <taxon>Cymbomonas</taxon>
    </lineage>
</organism>
<name>A0AAE0BJW7_9CHLO</name>
<comment type="caution">
    <text evidence="1">The sequence shown here is derived from an EMBL/GenBank/DDBJ whole genome shotgun (WGS) entry which is preliminary data.</text>
</comment>
<protein>
    <submittedName>
        <fullName evidence="1">Uncharacterized protein</fullName>
    </submittedName>
</protein>
<dbReference type="AlphaFoldDB" id="A0AAE0BJW7"/>